<keyword evidence="7 13" id="KW-0375">Hydrogen ion transport</keyword>
<dbReference type="Gene3D" id="3.40.1380.10">
    <property type="match status" value="1"/>
</dbReference>
<comment type="subunit">
    <text evidence="13">F-type ATPases have 2 components, CF(1) - the catalytic core - and CF(0) - the membrane proton channel. CF(1) has five subunits: alpha(3), beta(3), gamma(1), delta(1), epsilon(1). CF(0) has three main subunits: a, b and c.</text>
</comment>
<evidence type="ECO:0000256" key="10">
    <source>
        <dbReference type="ARBA" id="ARBA00023196"/>
    </source>
</evidence>
<gene>
    <name evidence="13" type="primary">atpG</name>
    <name evidence="14" type="ORF">M2A_0810</name>
</gene>
<dbReference type="GO" id="GO:0042777">
    <property type="term" value="P:proton motive force-driven plasma membrane ATP synthesis"/>
    <property type="evidence" value="ECO:0007669"/>
    <property type="project" value="UniProtKB-UniRule"/>
</dbReference>
<dbReference type="NCBIfam" id="TIGR01146">
    <property type="entry name" value="ATPsyn_F1gamma"/>
    <property type="match status" value="1"/>
</dbReference>
<evidence type="ECO:0000256" key="13">
    <source>
        <dbReference type="HAMAP-Rule" id="MF_00815"/>
    </source>
</evidence>
<evidence type="ECO:0000256" key="4">
    <source>
        <dbReference type="ARBA" id="ARBA00022448"/>
    </source>
</evidence>
<keyword evidence="5 13" id="KW-1003">Cell membrane</keyword>
<reference evidence="14 15" key="1">
    <citation type="submission" date="2014-07" db="EMBL/GenBank/DDBJ databases">
        <title>Tepidicaulis marinum gen. nov., sp. nov., a novel marine bacterium denitrifying nitrate to nitrous oxide strictly under microaerobic conditions.</title>
        <authorList>
            <person name="Takeuchi M."/>
            <person name="Yamagishi T."/>
            <person name="Kamagata Y."/>
            <person name="Oshima K."/>
            <person name="Hattori M."/>
            <person name="Katayama T."/>
            <person name="Hanada S."/>
            <person name="Tamaki H."/>
            <person name="Marumo K."/>
            <person name="Maeda H."/>
            <person name="Nedachi M."/>
            <person name="Iwasaki W."/>
            <person name="Suwa Y."/>
            <person name="Sakata S."/>
        </authorList>
    </citation>
    <scope>NUCLEOTIDE SEQUENCE [LARGE SCALE GENOMIC DNA]</scope>
    <source>
        <strain evidence="14 15">MA2</strain>
    </source>
</reference>
<dbReference type="GO" id="GO:0005886">
    <property type="term" value="C:plasma membrane"/>
    <property type="evidence" value="ECO:0007669"/>
    <property type="project" value="UniProtKB-SubCell"/>
</dbReference>
<dbReference type="PRINTS" id="PR00126">
    <property type="entry name" value="ATPASEGAMMA"/>
</dbReference>
<dbReference type="Gene3D" id="1.10.287.80">
    <property type="entry name" value="ATP synthase, gamma subunit, helix hairpin domain"/>
    <property type="match status" value="1"/>
</dbReference>
<keyword evidence="8 13" id="KW-0406">Ion transport</keyword>
<dbReference type="SUPFAM" id="SSF52943">
    <property type="entry name" value="ATP synthase (F1-ATPase), gamma subunit"/>
    <property type="match status" value="1"/>
</dbReference>
<dbReference type="GO" id="GO:0009579">
    <property type="term" value="C:thylakoid"/>
    <property type="evidence" value="ECO:0007669"/>
    <property type="project" value="UniProtKB-SubCell"/>
</dbReference>
<protein>
    <recommendedName>
        <fullName evidence="13">ATP synthase gamma chain</fullName>
    </recommendedName>
    <alternativeName>
        <fullName evidence="13">ATP synthase F1 sector gamma subunit</fullName>
    </alternativeName>
    <alternativeName>
        <fullName evidence="13">F-ATPase gamma subunit</fullName>
    </alternativeName>
</protein>
<dbReference type="AlphaFoldDB" id="A0A081B8E3"/>
<keyword evidence="6" id="KW-0997">Cell inner membrane</keyword>
<evidence type="ECO:0000313" key="15">
    <source>
        <dbReference type="Proteomes" id="UP000028702"/>
    </source>
</evidence>
<keyword evidence="11 13" id="KW-0066">ATP synthesis</keyword>
<dbReference type="HAMAP" id="MF_00815">
    <property type="entry name" value="ATP_synth_gamma_bact"/>
    <property type="match status" value="1"/>
</dbReference>
<organism evidence="14 15">
    <name type="scientific">Tepidicaulis marinus</name>
    <dbReference type="NCBI Taxonomy" id="1333998"/>
    <lineage>
        <taxon>Bacteria</taxon>
        <taxon>Pseudomonadati</taxon>
        <taxon>Pseudomonadota</taxon>
        <taxon>Alphaproteobacteria</taxon>
        <taxon>Hyphomicrobiales</taxon>
        <taxon>Parvibaculaceae</taxon>
        <taxon>Tepidicaulis</taxon>
    </lineage>
</organism>
<comment type="function">
    <text evidence="1 13">Produces ATP from ADP in the presence of a proton gradient across the membrane. The gamma chain is believed to be important in regulating ATPase activity and the flow of protons through the CF(0) complex.</text>
</comment>
<dbReference type="FunFam" id="1.10.287.80:FF:000001">
    <property type="entry name" value="ATP synthase gamma chain"/>
    <property type="match status" value="1"/>
</dbReference>
<keyword evidence="15" id="KW-1185">Reference proteome</keyword>
<evidence type="ECO:0000256" key="9">
    <source>
        <dbReference type="ARBA" id="ARBA00023136"/>
    </source>
</evidence>
<dbReference type="GO" id="GO:0045259">
    <property type="term" value="C:proton-transporting ATP synthase complex"/>
    <property type="evidence" value="ECO:0007669"/>
    <property type="project" value="UniProtKB-KW"/>
</dbReference>
<evidence type="ECO:0000256" key="3">
    <source>
        <dbReference type="ARBA" id="ARBA00007681"/>
    </source>
</evidence>
<dbReference type="InterPro" id="IPR000131">
    <property type="entry name" value="ATP_synth_F1_gsu"/>
</dbReference>
<evidence type="ECO:0000256" key="1">
    <source>
        <dbReference type="ARBA" id="ARBA00003456"/>
    </source>
</evidence>
<proteinExistence type="inferred from homology"/>
<dbReference type="PANTHER" id="PTHR11693:SF22">
    <property type="entry name" value="ATP SYNTHASE SUBUNIT GAMMA, MITOCHONDRIAL"/>
    <property type="match status" value="1"/>
</dbReference>
<dbReference type="CDD" id="cd12151">
    <property type="entry name" value="F1-ATPase_gamma"/>
    <property type="match status" value="1"/>
</dbReference>
<dbReference type="PROSITE" id="PS00153">
    <property type="entry name" value="ATPASE_GAMMA"/>
    <property type="match status" value="1"/>
</dbReference>
<dbReference type="eggNOG" id="COG0224">
    <property type="taxonomic scope" value="Bacteria"/>
</dbReference>
<keyword evidence="4 13" id="KW-0813">Transport</keyword>
<evidence type="ECO:0000313" key="14">
    <source>
        <dbReference type="EMBL" id="GAK44311.1"/>
    </source>
</evidence>
<accession>A0A081B8E3</accession>
<evidence type="ECO:0000256" key="12">
    <source>
        <dbReference type="ARBA" id="ARBA00060385"/>
    </source>
</evidence>
<dbReference type="GO" id="GO:0005524">
    <property type="term" value="F:ATP binding"/>
    <property type="evidence" value="ECO:0007669"/>
    <property type="project" value="UniProtKB-UniRule"/>
</dbReference>
<evidence type="ECO:0000256" key="2">
    <source>
        <dbReference type="ARBA" id="ARBA00004170"/>
    </source>
</evidence>
<dbReference type="STRING" id="1333998.M2A_0810"/>
<comment type="caution">
    <text evidence="14">The sequence shown here is derived from an EMBL/GenBank/DDBJ whole genome shotgun (WGS) entry which is preliminary data.</text>
</comment>
<evidence type="ECO:0000256" key="6">
    <source>
        <dbReference type="ARBA" id="ARBA00022519"/>
    </source>
</evidence>
<keyword evidence="10 13" id="KW-0139">CF(1)</keyword>
<evidence type="ECO:0000256" key="7">
    <source>
        <dbReference type="ARBA" id="ARBA00022781"/>
    </source>
</evidence>
<name>A0A081B8E3_9HYPH</name>
<dbReference type="EMBL" id="BBIO01000003">
    <property type="protein sequence ID" value="GAK44311.1"/>
    <property type="molecule type" value="Genomic_DNA"/>
</dbReference>
<evidence type="ECO:0000256" key="8">
    <source>
        <dbReference type="ARBA" id="ARBA00023065"/>
    </source>
</evidence>
<dbReference type="PANTHER" id="PTHR11693">
    <property type="entry name" value="ATP SYNTHASE GAMMA CHAIN"/>
    <property type="match status" value="1"/>
</dbReference>
<dbReference type="NCBIfam" id="NF004146">
    <property type="entry name" value="PRK05621.1-4"/>
    <property type="match status" value="1"/>
</dbReference>
<dbReference type="PIRSF" id="PIRSF039089">
    <property type="entry name" value="ATP_synthase_gamma"/>
    <property type="match status" value="1"/>
</dbReference>
<dbReference type="Pfam" id="PF00231">
    <property type="entry name" value="ATP-synt"/>
    <property type="match status" value="1"/>
</dbReference>
<dbReference type="Proteomes" id="UP000028702">
    <property type="component" value="Unassembled WGS sequence"/>
</dbReference>
<sequence length="295" mass="31737">MPSLKDLRNRISSVQATRKITKAMQMVAAAKLRRAQEAAEAARPYAERMEAVLANLAAGMTGQDEAPKLMVGTGKDDVHLLVVATADRGLCGAFNTAIVKLAREHARRLTGEGKTVKILCVGKKGADQLKRLFPQSMVGVIDMSGTKKIGFNNANEIAERVLGMFDAGEFDVATLFYSEFGSVISQVPTAQQLIPAHVPEAGEAGEADADAGAYEYEPEESEILATLLPRNISVQIFKGLLENAASEQGARMTAMDNATRNAGDMIDKLTLQYNRSRQAQITKELIEIISGAEAL</sequence>
<dbReference type="GO" id="GO:0046933">
    <property type="term" value="F:proton-transporting ATP synthase activity, rotational mechanism"/>
    <property type="evidence" value="ECO:0007669"/>
    <property type="project" value="UniProtKB-UniRule"/>
</dbReference>
<comment type="subcellular location">
    <subcellularLocation>
        <location evidence="13">Cell membrane</location>
        <topology evidence="13">Peripheral membrane protein</topology>
    </subcellularLocation>
    <subcellularLocation>
        <location evidence="2">Membrane</location>
        <topology evidence="2">Peripheral membrane protein</topology>
    </subcellularLocation>
    <subcellularLocation>
        <location evidence="12">Thylakoid</location>
    </subcellularLocation>
</comment>
<comment type="similarity">
    <text evidence="3 13">Belongs to the ATPase gamma chain family.</text>
</comment>
<dbReference type="FunFam" id="1.10.287.80:FF:000003">
    <property type="entry name" value="ATP synthase gamma chain, chloroplastic"/>
    <property type="match status" value="1"/>
</dbReference>
<dbReference type="InterPro" id="IPR023632">
    <property type="entry name" value="ATP_synth_F1_gsu_CS"/>
</dbReference>
<keyword evidence="9 13" id="KW-0472">Membrane</keyword>
<evidence type="ECO:0000256" key="11">
    <source>
        <dbReference type="ARBA" id="ARBA00023310"/>
    </source>
</evidence>
<dbReference type="RefSeq" id="WP_045443328.1">
    <property type="nucleotide sequence ID" value="NZ_BBIO01000003.1"/>
</dbReference>
<dbReference type="InterPro" id="IPR035968">
    <property type="entry name" value="ATP_synth_F1_ATPase_gsu"/>
</dbReference>
<evidence type="ECO:0000256" key="5">
    <source>
        <dbReference type="ARBA" id="ARBA00022475"/>
    </source>
</evidence>